<reference evidence="1" key="1">
    <citation type="submission" date="2022-03" db="EMBL/GenBank/DDBJ databases">
        <title>Genome Identification and Characterization of new species Bdellovibrio reynosense LBG001 sp. nov. from a Mexico soil sample.</title>
        <authorList>
            <person name="Camilli A."/>
            <person name="Ajao Y."/>
            <person name="Guo X."/>
        </authorList>
    </citation>
    <scope>NUCLEOTIDE SEQUENCE</scope>
    <source>
        <strain evidence="1">LBG001</strain>
    </source>
</reference>
<organism evidence="1 2">
    <name type="scientific">Bdellovibrio reynosensis</name>
    <dbReference type="NCBI Taxonomy" id="2835041"/>
    <lineage>
        <taxon>Bacteria</taxon>
        <taxon>Pseudomonadati</taxon>
        <taxon>Bdellovibrionota</taxon>
        <taxon>Bdellovibrionia</taxon>
        <taxon>Bdellovibrionales</taxon>
        <taxon>Pseudobdellovibrionaceae</taxon>
        <taxon>Bdellovibrio</taxon>
    </lineage>
</organism>
<gene>
    <name evidence="1" type="ORF">MNR06_15545</name>
</gene>
<protein>
    <submittedName>
        <fullName evidence="1">Uncharacterized protein</fullName>
    </submittedName>
</protein>
<dbReference type="RefSeq" id="WP_243537435.1">
    <property type="nucleotide sequence ID" value="NZ_CP093442.1"/>
</dbReference>
<keyword evidence="2" id="KW-1185">Reference proteome</keyword>
<evidence type="ECO:0000313" key="2">
    <source>
        <dbReference type="Proteomes" id="UP000830116"/>
    </source>
</evidence>
<dbReference type="Proteomes" id="UP000830116">
    <property type="component" value="Chromosome"/>
</dbReference>
<name>A0ABY4C862_9BACT</name>
<accession>A0ABY4C862</accession>
<evidence type="ECO:0000313" key="1">
    <source>
        <dbReference type="EMBL" id="UOF01115.1"/>
    </source>
</evidence>
<proteinExistence type="predicted"/>
<sequence>MKTKFVEAENIAFEEVAENLVSMKLNDEKFVFDMDTLYDLAFRSAAFLAFLEGKEEEQMAAIEAGEAQCLCQKENVH</sequence>
<dbReference type="EMBL" id="CP093442">
    <property type="protein sequence ID" value="UOF01115.1"/>
    <property type="molecule type" value="Genomic_DNA"/>
</dbReference>